<protein>
    <submittedName>
        <fullName evidence="2">Uncharacterized protein</fullName>
    </submittedName>
</protein>
<evidence type="ECO:0000256" key="1">
    <source>
        <dbReference type="SAM" id="MobiDB-lite"/>
    </source>
</evidence>
<dbReference type="EMBL" id="CAUYUJ010021005">
    <property type="protein sequence ID" value="CAK0901966.1"/>
    <property type="molecule type" value="Genomic_DNA"/>
</dbReference>
<accession>A0ABN9XU72</accession>
<dbReference type="Proteomes" id="UP001189429">
    <property type="component" value="Unassembled WGS sequence"/>
</dbReference>
<organism evidence="2 3">
    <name type="scientific">Prorocentrum cordatum</name>
    <dbReference type="NCBI Taxonomy" id="2364126"/>
    <lineage>
        <taxon>Eukaryota</taxon>
        <taxon>Sar</taxon>
        <taxon>Alveolata</taxon>
        <taxon>Dinophyceae</taxon>
        <taxon>Prorocentrales</taxon>
        <taxon>Prorocentraceae</taxon>
        <taxon>Prorocentrum</taxon>
    </lineage>
</organism>
<evidence type="ECO:0000313" key="3">
    <source>
        <dbReference type="Proteomes" id="UP001189429"/>
    </source>
</evidence>
<feature type="compositionally biased region" description="Acidic residues" evidence="1">
    <location>
        <begin position="81"/>
        <end position="96"/>
    </location>
</feature>
<sequence length="154" mass="17472">MQTTARCLYQLILSVRPDFAPPAGLNTKVEQMFSCTLPSCWEDVERREKRLRGGGGGRGGRGRPEAASVPPGAPRSRCVPEEAEEEEEGQAGEEAAEERRGGKRVPSRRWAYSMEKNNYRSEFIAYKIFNLVAMECCMLRRGSRRRNEALNRYP</sequence>
<reference evidence="2" key="1">
    <citation type="submission" date="2023-10" db="EMBL/GenBank/DDBJ databases">
        <authorList>
            <person name="Chen Y."/>
            <person name="Shah S."/>
            <person name="Dougan E. K."/>
            <person name="Thang M."/>
            <person name="Chan C."/>
        </authorList>
    </citation>
    <scope>NUCLEOTIDE SEQUENCE [LARGE SCALE GENOMIC DNA]</scope>
</reference>
<evidence type="ECO:0000313" key="2">
    <source>
        <dbReference type="EMBL" id="CAK0901966.1"/>
    </source>
</evidence>
<keyword evidence="3" id="KW-1185">Reference proteome</keyword>
<comment type="caution">
    <text evidence="2">The sequence shown here is derived from an EMBL/GenBank/DDBJ whole genome shotgun (WGS) entry which is preliminary data.</text>
</comment>
<feature type="region of interest" description="Disordered" evidence="1">
    <location>
        <begin position="48"/>
        <end position="107"/>
    </location>
</feature>
<proteinExistence type="predicted"/>
<name>A0ABN9XU72_9DINO</name>
<gene>
    <name evidence="2" type="ORF">PCOR1329_LOCUS78749</name>
</gene>